<comment type="caution">
    <text evidence="1">The sequence shown here is derived from an EMBL/GenBank/DDBJ whole genome shotgun (WGS) entry which is preliminary data.</text>
</comment>
<evidence type="ECO:0008006" key="3">
    <source>
        <dbReference type="Google" id="ProtNLM"/>
    </source>
</evidence>
<dbReference type="SUPFAM" id="SSF159275">
    <property type="entry name" value="PA1994-like"/>
    <property type="match status" value="1"/>
</dbReference>
<gene>
    <name evidence="1" type="ORF">DFR74_101937</name>
</gene>
<organism evidence="1 2">
    <name type="scientific">Nocardia puris</name>
    <dbReference type="NCBI Taxonomy" id="208602"/>
    <lineage>
        <taxon>Bacteria</taxon>
        <taxon>Bacillati</taxon>
        <taxon>Actinomycetota</taxon>
        <taxon>Actinomycetes</taxon>
        <taxon>Mycobacteriales</taxon>
        <taxon>Nocardiaceae</taxon>
        <taxon>Nocardia</taxon>
    </lineage>
</organism>
<reference evidence="1 2" key="1">
    <citation type="submission" date="2018-06" db="EMBL/GenBank/DDBJ databases">
        <title>Genomic Encyclopedia of Type Strains, Phase IV (KMG-IV): sequencing the most valuable type-strain genomes for metagenomic binning, comparative biology and taxonomic classification.</title>
        <authorList>
            <person name="Goeker M."/>
        </authorList>
    </citation>
    <scope>NUCLEOTIDE SEQUENCE [LARGE SCALE GENOMIC DNA]</scope>
    <source>
        <strain evidence="1 2">DSM 44599</strain>
    </source>
</reference>
<evidence type="ECO:0000313" key="1">
    <source>
        <dbReference type="EMBL" id="RBO96918.1"/>
    </source>
</evidence>
<name>A0A366E681_9NOCA</name>
<evidence type="ECO:0000313" key="2">
    <source>
        <dbReference type="Proteomes" id="UP000252586"/>
    </source>
</evidence>
<dbReference type="Pfam" id="PF06475">
    <property type="entry name" value="Glycolipid_bind"/>
    <property type="match status" value="1"/>
</dbReference>
<proteinExistence type="predicted"/>
<dbReference type="EMBL" id="QNRE01000001">
    <property type="protein sequence ID" value="RBO96918.1"/>
    <property type="molecule type" value="Genomic_DNA"/>
</dbReference>
<dbReference type="InterPro" id="IPR009467">
    <property type="entry name" value="Glycolipid-bd_prot_put"/>
</dbReference>
<protein>
    <recommendedName>
        <fullName evidence="3">Glycolipid-binding protein</fullName>
    </recommendedName>
</protein>
<dbReference type="OrthoDB" id="7347529at2"/>
<accession>A0A366E681</accession>
<dbReference type="AlphaFoldDB" id="A0A366E681"/>
<keyword evidence="2" id="KW-1185">Reference proteome</keyword>
<dbReference type="Proteomes" id="UP000252586">
    <property type="component" value="Unassembled WGS sequence"/>
</dbReference>
<sequence>MAQDASYIWHGVETPSTERLRLTAADRIDVRSTVEVGDQRYDYAVELDSEWVFRALTIRTRDGRGLLLRRDTDGAWFADDEPRPDLAGAVDIDLSFSPFTNTLPIRRLNLPPRSSAEIVTAYVESPSLRVLPDPQRYTRLAPDTYLYESLDSDFTRRITVDPNGFVVDYPGLFRAGGGSALEG</sequence>
<dbReference type="RefSeq" id="WP_067510390.1">
    <property type="nucleotide sequence ID" value="NZ_QNRE01000001.1"/>
</dbReference>